<reference evidence="4" key="1">
    <citation type="submission" date="2021-06" db="EMBL/GenBank/DDBJ databases">
        <authorList>
            <person name="Kallberg Y."/>
            <person name="Tangrot J."/>
            <person name="Rosling A."/>
        </authorList>
    </citation>
    <scope>NUCLEOTIDE SEQUENCE</scope>
    <source>
        <strain evidence="4">CL551</strain>
    </source>
</reference>
<evidence type="ECO:0000313" key="5">
    <source>
        <dbReference type="Proteomes" id="UP000789342"/>
    </source>
</evidence>
<feature type="non-terminal residue" evidence="4">
    <location>
        <position position="891"/>
    </location>
</feature>
<gene>
    <name evidence="4" type="ORF">AMORRO_LOCUS10809</name>
</gene>
<dbReference type="GO" id="GO:0005634">
    <property type="term" value="C:nucleus"/>
    <property type="evidence" value="ECO:0007669"/>
    <property type="project" value="TreeGrafter"/>
</dbReference>
<feature type="non-terminal residue" evidence="4">
    <location>
        <position position="1"/>
    </location>
</feature>
<evidence type="ECO:0000259" key="2">
    <source>
        <dbReference type="Pfam" id="PF13001"/>
    </source>
</evidence>
<keyword evidence="1" id="KW-0677">Repeat</keyword>
<dbReference type="InterPro" id="IPR055444">
    <property type="entry name" value="ARM_ECM29"/>
</dbReference>
<evidence type="ECO:0000259" key="3">
    <source>
        <dbReference type="Pfam" id="PF23702"/>
    </source>
</evidence>
<dbReference type="InterPro" id="IPR016024">
    <property type="entry name" value="ARM-type_fold"/>
</dbReference>
<dbReference type="AlphaFoldDB" id="A0A9N9EBC8"/>
<organism evidence="4 5">
    <name type="scientific">Acaulospora morrowiae</name>
    <dbReference type="NCBI Taxonomy" id="94023"/>
    <lineage>
        <taxon>Eukaryota</taxon>
        <taxon>Fungi</taxon>
        <taxon>Fungi incertae sedis</taxon>
        <taxon>Mucoromycota</taxon>
        <taxon>Glomeromycotina</taxon>
        <taxon>Glomeromycetes</taxon>
        <taxon>Diversisporales</taxon>
        <taxon>Acaulosporaceae</taxon>
        <taxon>Acaulospora</taxon>
    </lineage>
</organism>
<feature type="domain" description="ECM29 ARM-like repeats" evidence="3">
    <location>
        <begin position="656"/>
        <end position="832"/>
    </location>
</feature>
<dbReference type="PANTHER" id="PTHR23346">
    <property type="entry name" value="TRANSLATIONAL ACTIVATOR GCN1-RELATED"/>
    <property type="match status" value="1"/>
</dbReference>
<comment type="caution">
    <text evidence="4">The sequence shown here is derived from an EMBL/GenBank/DDBJ whole genome shotgun (WGS) entry which is preliminary data.</text>
</comment>
<dbReference type="GO" id="GO:0005737">
    <property type="term" value="C:cytoplasm"/>
    <property type="evidence" value="ECO:0007669"/>
    <property type="project" value="TreeGrafter"/>
</dbReference>
<evidence type="ECO:0000256" key="1">
    <source>
        <dbReference type="ARBA" id="ARBA00022737"/>
    </source>
</evidence>
<dbReference type="OrthoDB" id="2445881at2759"/>
<dbReference type="EMBL" id="CAJVPV010012522">
    <property type="protein sequence ID" value="CAG8670689.1"/>
    <property type="molecule type" value="Genomic_DNA"/>
</dbReference>
<evidence type="ECO:0000313" key="4">
    <source>
        <dbReference type="EMBL" id="CAG8670689.1"/>
    </source>
</evidence>
<feature type="domain" description="Proteasome component Ecm29 N-terminal" evidence="2">
    <location>
        <begin position="24"/>
        <end position="520"/>
    </location>
</feature>
<dbReference type="Pfam" id="PF13001">
    <property type="entry name" value="ECM29_N"/>
    <property type="match status" value="1"/>
</dbReference>
<dbReference type="InterPro" id="IPR024372">
    <property type="entry name" value="Ecm29_N"/>
</dbReference>
<dbReference type="GO" id="GO:0036503">
    <property type="term" value="P:ERAD pathway"/>
    <property type="evidence" value="ECO:0007669"/>
    <property type="project" value="TreeGrafter"/>
</dbReference>
<proteinExistence type="predicted"/>
<keyword evidence="5" id="KW-1185">Reference proteome</keyword>
<dbReference type="Proteomes" id="UP000789342">
    <property type="component" value="Unassembled WGS sequence"/>
</dbReference>
<dbReference type="GO" id="GO:0060090">
    <property type="term" value="F:molecular adaptor activity"/>
    <property type="evidence" value="ECO:0007669"/>
    <property type="project" value="InterPro"/>
</dbReference>
<dbReference type="GO" id="GO:0043248">
    <property type="term" value="P:proteasome assembly"/>
    <property type="evidence" value="ECO:0007669"/>
    <property type="project" value="InterPro"/>
</dbReference>
<dbReference type="PANTHER" id="PTHR23346:SF19">
    <property type="entry name" value="PROTEASOME ADAPTER AND SCAFFOLD PROTEIN ECM29"/>
    <property type="match status" value="1"/>
</dbReference>
<dbReference type="SUPFAM" id="SSF48371">
    <property type="entry name" value="ARM repeat"/>
    <property type="match status" value="1"/>
</dbReference>
<protein>
    <submittedName>
        <fullName evidence="4">3729_t:CDS:1</fullName>
    </submittedName>
</protein>
<sequence>LEQFDYPTIDDQTHEMASKEIELLENVELRFALAETDVQLEKTLNIFLSPVLLKLASPHEEVRKKVIDVLTHINKRVRPKNDIKLPLIPLIDLVCTEKATKSAFVKNFAIMYLEMAYNRLTEEDKITHLPSLIENISSRPPTQKQTLVHIILMSLQKFKPKLADSPSSLDPYNFKVRSEDGKILLGSFLDVMLYNPLASQTPFGLSHKLVKFVTNDGKATWATKSADIKFIKMGILRFINSPVIFPDSLSDDIHLARFLIFLVATCDSSHEVVDGGEDGLKKMKKPDLESRTVVNKLYSLYQGSGSGSDQSDKIFPASTALKLKIMNYLCKSELATNTFPSMLQVSFDCFYATPPNTKLQKQGMSFVQWAARMASISKLKPIAPVLLSGLLKFINKDEEVLYGDHETLLSFSYISISLLAKRVPELFRTDLSILTKFFTDLYSINNNNIRSSIQEALSNMIEAYQILDEWASADDIKTIENILEESVSKSVHQSRYCAVKYAVRLFPFSHTLSRYICLLASADEKLEVCEMASRGLSFPNSQTPKLYLEKQGEVEFPNFSNMVNLIHEKSFKRADDMSHQIYIQGYRSEVYINILRFLRHLMIVSADPTVPVDELGYALESESKIFDSNSRILVKNWIKEQWELDQRESTEEMDIDGSNGTLHIYLGLLEQGLSQGKFVDKTLQSTASSSLLEIISLGPSSLARSYENRLSWLKSFMSVQKLEVRNSMAHILGIVSTSELKDDPKRCALVQELIQEFISIGKDQSKRTSVDHHGSILALGYIIGRLIYRYPSIYDSLVPASILAEAIKLIAGELDSSDTLSTNGASKALGEIGRYTSNFAILQSSDSEEGASDGDKNSDTFSAIVDKLIGLVKQTKDTQETIIQALGHIAM</sequence>
<name>A0A9N9EBC8_9GLOM</name>
<accession>A0A9N9EBC8</accession>
<dbReference type="Pfam" id="PF23702">
    <property type="entry name" value="ARM_ECM29"/>
    <property type="match status" value="1"/>
</dbReference>